<dbReference type="EMBL" id="BMNK01000002">
    <property type="protein sequence ID" value="GGP02939.1"/>
    <property type="molecule type" value="Genomic_DNA"/>
</dbReference>
<dbReference type="SUPFAM" id="SSF55729">
    <property type="entry name" value="Acyl-CoA N-acyltransferases (Nat)"/>
    <property type="match status" value="1"/>
</dbReference>
<keyword evidence="3" id="KW-1185">Reference proteome</keyword>
<dbReference type="GO" id="GO:0016747">
    <property type="term" value="F:acyltransferase activity, transferring groups other than amino-acyl groups"/>
    <property type="evidence" value="ECO:0007669"/>
    <property type="project" value="InterPro"/>
</dbReference>
<name>A0A918E476_9ACTN</name>
<feature type="domain" description="N-acetyltransferase" evidence="1">
    <location>
        <begin position="20"/>
        <end position="172"/>
    </location>
</feature>
<gene>
    <name evidence="2" type="ORF">GCM10012278_12160</name>
</gene>
<dbReference type="CDD" id="cd04301">
    <property type="entry name" value="NAT_SF"/>
    <property type="match status" value="1"/>
</dbReference>
<dbReference type="Gene3D" id="3.40.630.30">
    <property type="match status" value="1"/>
</dbReference>
<proteinExistence type="predicted"/>
<organism evidence="2 3">
    <name type="scientific">Nonomuraea glycinis</name>
    <dbReference type="NCBI Taxonomy" id="2047744"/>
    <lineage>
        <taxon>Bacteria</taxon>
        <taxon>Bacillati</taxon>
        <taxon>Actinomycetota</taxon>
        <taxon>Actinomycetes</taxon>
        <taxon>Streptosporangiales</taxon>
        <taxon>Streptosporangiaceae</taxon>
        <taxon>Nonomuraea</taxon>
    </lineage>
</organism>
<comment type="caution">
    <text evidence="2">The sequence shown here is derived from an EMBL/GenBank/DDBJ whole genome shotgun (WGS) entry which is preliminary data.</text>
</comment>
<reference evidence="2" key="1">
    <citation type="journal article" date="2014" name="Int. J. Syst. Evol. Microbiol.">
        <title>Complete genome sequence of Corynebacterium casei LMG S-19264T (=DSM 44701T), isolated from a smear-ripened cheese.</title>
        <authorList>
            <consortium name="US DOE Joint Genome Institute (JGI-PGF)"/>
            <person name="Walter F."/>
            <person name="Albersmeier A."/>
            <person name="Kalinowski J."/>
            <person name="Ruckert C."/>
        </authorList>
    </citation>
    <scope>NUCLEOTIDE SEQUENCE</scope>
    <source>
        <strain evidence="2">CGMCC 4.7430</strain>
    </source>
</reference>
<dbReference type="Pfam" id="PF00583">
    <property type="entry name" value="Acetyltransf_1"/>
    <property type="match status" value="1"/>
</dbReference>
<dbReference type="InterPro" id="IPR016181">
    <property type="entry name" value="Acyl_CoA_acyltransferase"/>
</dbReference>
<evidence type="ECO:0000313" key="2">
    <source>
        <dbReference type="EMBL" id="GGP02939.1"/>
    </source>
</evidence>
<dbReference type="InterPro" id="IPR000182">
    <property type="entry name" value="GNAT_dom"/>
</dbReference>
<sequence>MIDRLRCMVKAESMLGTQMPLIRPTRADDEEGIRRFLSGLSVHTQTLRFFAGVSRPAAAVVRALIEVSERRDALVAVREGEIIGHAMSYRGGVADVEIAVVVTDRWQGFGLGPELVSRLLLRATVRGATTVGMDVLGENRRALRMIRKIWPGAEMKVASGCVEVTAMIHQGEVFAEQGSGAAP</sequence>
<dbReference type="PROSITE" id="PS51186">
    <property type="entry name" value="GNAT"/>
    <property type="match status" value="1"/>
</dbReference>
<accession>A0A918E476</accession>
<protein>
    <recommendedName>
        <fullName evidence="1">N-acetyltransferase domain-containing protein</fullName>
    </recommendedName>
</protein>
<evidence type="ECO:0000259" key="1">
    <source>
        <dbReference type="PROSITE" id="PS51186"/>
    </source>
</evidence>
<reference evidence="2" key="2">
    <citation type="submission" date="2020-09" db="EMBL/GenBank/DDBJ databases">
        <authorList>
            <person name="Sun Q."/>
            <person name="Zhou Y."/>
        </authorList>
    </citation>
    <scope>NUCLEOTIDE SEQUENCE</scope>
    <source>
        <strain evidence="2">CGMCC 4.7430</strain>
    </source>
</reference>
<evidence type="ECO:0000313" key="3">
    <source>
        <dbReference type="Proteomes" id="UP000660745"/>
    </source>
</evidence>
<dbReference type="Proteomes" id="UP000660745">
    <property type="component" value="Unassembled WGS sequence"/>
</dbReference>
<dbReference type="AlphaFoldDB" id="A0A918E476"/>